<organism evidence="3 4">
    <name type="scientific">Sinisalibacter lacisalsi</name>
    <dbReference type="NCBI Taxonomy" id="1526570"/>
    <lineage>
        <taxon>Bacteria</taxon>
        <taxon>Pseudomonadati</taxon>
        <taxon>Pseudomonadota</taxon>
        <taxon>Alphaproteobacteria</taxon>
        <taxon>Rhodobacterales</taxon>
        <taxon>Roseobacteraceae</taxon>
        <taxon>Sinisalibacter</taxon>
    </lineage>
</organism>
<evidence type="ECO:0000259" key="2">
    <source>
        <dbReference type="SMART" id="SM00672"/>
    </source>
</evidence>
<feature type="domain" description="Glycosyl transferase CAP10" evidence="2">
    <location>
        <begin position="110"/>
        <end position="332"/>
    </location>
</feature>
<dbReference type="SMART" id="SM00672">
    <property type="entry name" value="CAP10"/>
    <property type="match status" value="1"/>
</dbReference>
<dbReference type="PANTHER" id="PTHR12203">
    <property type="entry name" value="KDEL LYS-ASP-GLU-LEU CONTAINING - RELATED"/>
    <property type="match status" value="1"/>
</dbReference>
<comment type="caution">
    <text evidence="3">The sequence shown here is derived from an EMBL/GenBank/DDBJ whole genome shotgun (WGS) entry which is preliminary data.</text>
</comment>
<evidence type="ECO:0000313" key="4">
    <source>
        <dbReference type="Proteomes" id="UP000617355"/>
    </source>
</evidence>
<gene>
    <name evidence="3" type="ORF">GCM10011358_10390</name>
</gene>
<evidence type="ECO:0000313" key="3">
    <source>
        <dbReference type="EMBL" id="GGD28163.1"/>
    </source>
</evidence>
<keyword evidence="1" id="KW-0808">Transferase</keyword>
<dbReference type="InterPro" id="IPR006598">
    <property type="entry name" value="CAP10"/>
</dbReference>
<dbReference type="EMBL" id="BMGI01000001">
    <property type="protein sequence ID" value="GGD28163.1"/>
    <property type="molecule type" value="Genomic_DNA"/>
</dbReference>
<dbReference type="Proteomes" id="UP000617355">
    <property type="component" value="Unassembled WGS sequence"/>
</dbReference>
<proteinExistence type="predicted"/>
<dbReference type="Pfam" id="PF05686">
    <property type="entry name" value="Glyco_transf_90"/>
    <property type="match status" value="1"/>
</dbReference>
<keyword evidence="4" id="KW-1185">Reference proteome</keyword>
<accession>A0ABQ1QK62</accession>
<protein>
    <recommendedName>
        <fullName evidence="2">Glycosyl transferase CAP10 domain-containing protein</fullName>
    </recommendedName>
</protein>
<dbReference type="InterPro" id="IPR051091">
    <property type="entry name" value="O-Glucosyltr/Glycosyltrsf_90"/>
</dbReference>
<reference evidence="4" key="1">
    <citation type="journal article" date="2019" name="Int. J. Syst. Evol. Microbiol.">
        <title>The Global Catalogue of Microorganisms (GCM) 10K type strain sequencing project: providing services to taxonomists for standard genome sequencing and annotation.</title>
        <authorList>
            <consortium name="The Broad Institute Genomics Platform"/>
            <consortium name="The Broad Institute Genome Sequencing Center for Infectious Disease"/>
            <person name="Wu L."/>
            <person name="Ma J."/>
        </authorList>
    </citation>
    <scope>NUCLEOTIDE SEQUENCE [LARGE SCALE GENOMIC DNA]</scope>
    <source>
        <strain evidence="4">CGMCC 1.12922</strain>
    </source>
</reference>
<name>A0ABQ1QK62_9RHOB</name>
<sequence>MPDGIVARVVWWQVAKDAERRGGRGKKRDAMMRARHATRFEEAGVAAPQTRYAMSDEVKTEWEIHLLREKGGITYLYNDKFFRAKRSLHINMSPPYLYWFSQTDPSVERISCDLSDGEWPGFARFTYSTCFAGKVLVPDQHFFRDRGYAEAEQIAAEAPAWDERGDTIYWRGQSNNIGLFSLDPEHIDKPWVMQRVRLAMKARDIDGVDARFVAGPIQRQQAQCEAAGLIAPSRPWQDWAGDKYAIDIDGFTNAWSNLMQRLKLGCCVLKVESQHGYRQWYYDKLVPFETYVPVKADMSDLAEKVDWVRSHDREAREIAAAGQAFARAMTFETETRAAARIIEDNWA</sequence>
<dbReference type="PANTHER" id="PTHR12203:SF35">
    <property type="entry name" value="PROTEIN O-GLUCOSYLTRANSFERASE 1"/>
    <property type="match status" value="1"/>
</dbReference>
<evidence type="ECO:0000256" key="1">
    <source>
        <dbReference type="ARBA" id="ARBA00022679"/>
    </source>
</evidence>